<name>A0A7S3Z4V4_9EUKA</name>
<feature type="binding site" evidence="5">
    <location>
        <position position="288"/>
    </location>
    <ligand>
        <name>chlorophyll a</name>
        <dbReference type="ChEBI" id="CHEBI:58416"/>
        <label>1</label>
    </ligand>
</feature>
<feature type="binding site" description="axial binding residue" evidence="5">
    <location>
        <position position="228"/>
    </location>
    <ligand>
        <name>chlorophyll b</name>
        <dbReference type="ChEBI" id="CHEBI:61721"/>
        <label>1</label>
    </ligand>
    <ligandPart>
        <name>Mg</name>
        <dbReference type="ChEBI" id="CHEBI:25107"/>
    </ligandPart>
</feature>
<evidence type="ECO:0008006" key="7">
    <source>
        <dbReference type="Google" id="ProtNLM"/>
    </source>
</evidence>
<dbReference type="InterPro" id="IPR022796">
    <property type="entry name" value="Chloroa_b-bind"/>
</dbReference>
<feature type="binding site" evidence="5">
    <location>
        <position position="145"/>
    </location>
    <ligand>
        <name>chlorophyll a</name>
        <dbReference type="ChEBI" id="CHEBI:58416"/>
        <label>1</label>
    </ligand>
</feature>
<dbReference type="GO" id="GO:0016020">
    <property type="term" value="C:membrane"/>
    <property type="evidence" value="ECO:0007669"/>
    <property type="project" value="InterPro"/>
</dbReference>
<evidence type="ECO:0000313" key="6">
    <source>
        <dbReference type="EMBL" id="CAE0671739.1"/>
    </source>
</evidence>
<feature type="binding site" evidence="5">
    <location>
        <position position="303"/>
    </location>
    <ligand>
        <name>chlorophyll a</name>
        <dbReference type="ChEBI" id="CHEBI:58416"/>
        <label>1</label>
    </ligand>
</feature>
<feature type="binding site" description="axial binding residue" evidence="5">
    <location>
        <position position="220"/>
    </location>
    <ligand>
        <name>chlorophyll a</name>
        <dbReference type="ChEBI" id="CHEBI:58416"/>
        <label>4</label>
    </ligand>
    <ligandPart>
        <name>Mg</name>
        <dbReference type="ChEBI" id="CHEBI:25107"/>
    </ligandPart>
</feature>
<dbReference type="PANTHER" id="PTHR21649">
    <property type="entry name" value="CHLOROPHYLL A/B BINDING PROTEIN"/>
    <property type="match status" value="1"/>
</dbReference>
<organism evidence="6">
    <name type="scientific">Lotharella globosa</name>
    <dbReference type="NCBI Taxonomy" id="91324"/>
    <lineage>
        <taxon>Eukaryota</taxon>
        <taxon>Sar</taxon>
        <taxon>Rhizaria</taxon>
        <taxon>Cercozoa</taxon>
        <taxon>Chlorarachniophyceae</taxon>
        <taxon>Lotharella</taxon>
    </lineage>
</organism>
<dbReference type="GO" id="GO:0009507">
    <property type="term" value="C:chloroplast"/>
    <property type="evidence" value="ECO:0007669"/>
    <property type="project" value="UniProtKB-SubCell"/>
</dbReference>
<keyword evidence="4" id="KW-0934">Plastid</keyword>
<dbReference type="SUPFAM" id="SSF103511">
    <property type="entry name" value="Chlorophyll a-b binding protein"/>
    <property type="match status" value="1"/>
</dbReference>
<dbReference type="Pfam" id="PF00504">
    <property type="entry name" value="Chloroa_b-bind"/>
    <property type="match status" value="1"/>
</dbReference>
<dbReference type="GO" id="GO:0009765">
    <property type="term" value="P:photosynthesis, light harvesting"/>
    <property type="evidence" value="ECO:0007669"/>
    <property type="project" value="InterPro"/>
</dbReference>
<dbReference type="Gene3D" id="1.10.3460.10">
    <property type="entry name" value="Chlorophyll a/b binding protein domain"/>
    <property type="match status" value="1"/>
</dbReference>
<comment type="subcellular location">
    <subcellularLocation>
        <location evidence="1">Plastid</location>
        <location evidence="1">Chloroplast</location>
    </subcellularLocation>
</comment>
<keyword evidence="2" id="KW-0150">Chloroplast</keyword>
<evidence type="ECO:0000256" key="4">
    <source>
        <dbReference type="ARBA" id="ARBA00022640"/>
    </source>
</evidence>
<feature type="binding site" evidence="5">
    <location>
        <position position="271"/>
    </location>
    <ligand>
        <name>chlorophyll a</name>
        <dbReference type="ChEBI" id="CHEBI:58416"/>
        <label>1</label>
    </ligand>
</feature>
<accession>A0A7S3Z4V4</accession>
<feature type="binding site" evidence="5">
    <location>
        <position position="270"/>
    </location>
    <ligand>
        <name>chlorophyll a</name>
        <dbReference type="ChEBI" id="CHEBI:58416"/>
        <label>1</label>
    </ligand>
</feature>
<evidence type="ECO:0000256" key="3">
    <source>
        <dbReference type="ARBA" id="ARBA00022531"/>
    </source>
</evidence>
<keyword evidence="5" id="KW-0148">Chlorophyll</keyword>
<dbReference type="GO" id="GO:0016168">
    <property type="term" value="F:chlorophyll binding"/>
    <property type="evidence" value="ECO:0007669"/>
    <property type="project" value="UniProtKB-KW"/>
</dbReference>
<dbReference type="InterPro" id="IPR001344">
    <property type="entry name" value="Chloro_AB-bd_pln"/>
</dbReference>
<gene>
    <name evidence="6" type="ORF">LGLO00237_LOCUS23388</name>
</gene>
<evidence type="ECO:0000256" key="1">
    <source>
        <dbReference type="ARBA" id="ARBA00004229"/>
    </source>
</evidence>
<evidence type="ECO:0000256" key="2">
    <source>
        <dbReference type="ARBA" id="ARBA00022528"/>
    </source>
</evidence>
<feature type="binding site" evidence="5">
    <location>
        <position position="132"/>
    </location>
    <ligand>
        <name>chlorophyll a</name>
        <dbReference type="ChEBI" id="CHEBI:58416"/>
        <label>1</label>
    </ligand>
</feature>
<feature type="binding site" evidence="5">
    <location>
        <position position="150"/>
    </location>
    <ligand>
        <name>chlorophyll a</name>
        <dbReference type="ChEBI" id="CHEBI:58416"/>
        <label>3</label>
    </ligand>
</feature>
<dbReference type="AlphaFoldDB" id="A0A7S3Z4V4"/>
<keyword evidence="3" id="KW-0602">Photosynthesis</keyword>
<evidence type="ECO:0000256" key="5">
    <source>
        <dbReference type="PIRSR" id="PIRSR601344-1"/>
    </source>
</evidence>
<dbReference type="EMBL" id="HBIV01032810">
    <property type="protein sequence ID" value="CAE0671739.1"/>
    <property type="molecule type" value="Transcribed_RNA"/>
</dbReference>
<proteinExistence type="predicted"/>
<feature type="binding site" evidence="5">
    <location>
        <position position="148"/>
    </location>
    <ligand>
        <name>chlorophyll a</name>
        <dbReference type="ChEBI" id="CHEBI:58416"/>
        <label>1</label>
    </ligand>
</feature>
<feature type="binding site" evidence="5">
    <location>
        <position position="274"/>
    </location>
    <ligand>
        <name>chlorophyll a</name>
        <dbReference type="ChEBI" id="CHEBI:58416"/>
        <label>1</label>
    </ligand>
</feature>
<reference evidence="6" key="1">
    <citation type="submission" date="2021-01" db="EMBL/GenBank/DDBJ databases">
        <authorList>
            <person name="Corre E."/>
            <person name="Pelletier E."/>
            <person name="Niang G."/>
            <person name="Scheremetjew M."/>
            <person name="Finn R."/>
            <person name="Kale V."/>
            <person name="Holt S."/>
            <person name="Cochrane G."/>
            <person name="Meng A."/>
            <person name="Brown T."/>
            <person name="Cohen L."/>
        </authorList>
    </citation>
    <scope>NUCLEOTIDE SEQUENCE</scope>
    <source>
        <strain evidence="6">CCCM811</strain>
    </source>
</reference>
<keyword evidence="5" id="KW-0157">Chromophore</keyword>
<feature type="binding site" evidence="5">
    <location>
        <position position="126"/>
    </location>
    <ligand>
        <name>chlorophyll a</name>
        <dbReference type="ChEBI" id="CHEBI:58416"/>
        <label>1</label>
    </ligand>
</feature>
<protein>
    <recommendedName>
        <fullName evidence="7">Chlorophyll a-b binding protein, chloroplastic</fullName>
    </recommendedName>
</protein>
<feature type="binding site" evidence="5">
    <location>
        <position position="276"/>
    </location>
    <ligand>
        <name>chlorophyll a</name>
        <dbReference type="ChEBI" id="CHEBI:58416"/>
        <label>1</label>
    </ligand>
</feature>
<sequence>MSDLGSALAARSTAVKPAAGLQKFASKLANKESEALNYAARHAPVKTQALLQAGKIATDLIQQGQYESIAHLANDVVCMRGKETGNKALLESCNVEWYGPNRPKWLGPFTSPPAYLTGEFPGDYGWDHIGLSADPTTFQRYRETELIHARWAMAGALGCLVPELLSMYANVPYQHPEWFKAGSDIFTDKGVEYFGNSVVLNSQFPSIVNSKNAVTLLLTQVILMGGAEAYRVNGGPLGEKGSDPLYPGGEFFDPLGFAEDPDTAAELKVKEIKNGRLAMVAMLGYYVQAIVTGKGPVQNWLDHVSNPSVANGLTQGLATKFGLGQ</sequence>